<dbReference type="Proteomes" id="UP001162483">
    <property type="component" value="Unassembled WGS sequence"/>
</dbReference>
<protein>
    <recommendedName>
        <fullName evidence="1">PiggyBac transposable element-derived protein domain-containing protein</fullName>
    </recommendedName>
</protein>
<comment type="caution">
    <text evidence="2">The sequence shown here is derived from an EMBL/GenBank/DDBJ whole genome shotgun (WGS) entry which is preliminary data.</text>
</comment>
<reference evidence="2" key="1">
    <citation type="submission" date="2023-05" db="EMBL/GenBank/DDBJ databases">
        <authorList>
            <person name="Stuckert A."/>
        </authorList>
    </citation>
    <scope>NUCLEOTIDE SEQUENCE</scope>
</reference>
<dbReference type="PANTHER" id="PTHR46599:SF3">
    <property type="entry name" value="PIGGYBAC TRANSPOSABLE ELEMENT-DERIVED PROTEIN 4"/>
    <property type="match status" value="1"/>
</dbReference>
<evidence type="ECO:0000259" key="1">
    <source>
        <dbReference type="Pfam" id="PF13843"/>
    </source>
</evidence>
<accession>A0ABN9ELR0</accession>
<dbReference type="PANTHER" id="PTHR46599">
    <property type="entry name" value="PIGGYBAC TRANSPOSABLE ELEMENT-DERIVED PROTEIN 4"/>
    <property type="match status" value="1"/>
</dbReference>
<feature type="domain" description="PiggyBac transposable element-derived protein" evidence="1">
    <location>
        <begin position="2"/>
        <end position="140"/>
    </location>
</feature>
<name>A0ABN9ELR0_9NEOB</name>
<proteinExistence type="predicted"/>
<gene>
    <name evidence="2" type="ORF">SPARVUS_LOCUS10253851</name>
</gene>
<keyword evidence="3" id="KW-1185">Reference proteome</keyword>
<evidence type="ECO:0000313" key="3">
    <source>
        <dbReference type="Proteomes" id="UP001162483"/>
    </source>
</evidence>
<dbReference type="Pfam" id="PF13843">
    <property type="entry name" value="DDE_Tnp_1_7"/>
    <property type="match status" value="1"/>
</dbReference>
<sequence length="142" mass="16821">MHFNDNTLCHRDTELDQLYKIQPLINQKFANVYTPQQNIFVDESLINFSGRLAFKQFIPSNRARYGVKMYTTCERSTGYTYKFWIYERKDSHMEPPQMSRLHGEQWQYSLGLGVILFQYGVPLICESFCSSVPLFRHLYNLG</sequence>
<evidence type="ECO:0000313" key="2">
    <source>
        <dbReference type="EMBL" id="CAI9585642.1"/>
    </source>
</evidence>
<dbReference type="InterPro" id="IPR029526">
    <property type="entry name" value="PGBD"/>
</dbReference>
<dbReference type="EMBL" id="CATNWA010015670">
    <property type="protein sequence ID" value="CAI9585642.1"/>
    <property type="molecule type" value="Genomic_DNA"/>
</dbReference>
<feature type="non-terminal residue" evidence="2">
    <location>
        <position position="142"/>
    </location>
</feature>
<organism evidence="2 3">
    <name type="scientific">Staurois parvus</name>
    <dbReference type="NCBI Taxonomy" id="386267"/>
    <lineage>
        <taxon>Eukaryota</taxon>
        <taxon>Metazoa</taxon>
        <taxon>Chordata</taxon>
        <taxon>Craniata</taxon>
        <taxon>Vertebrata</taxon>
        <taxon>Euteleostomi</taxon>
        <taxon>Amphibia</taxon>
        <taxon>Batrachia</taxon>
        <taxon>Anura</taxon>
        <taxon>Neobatrachia</taxon>
        <taxon>Ranoidea</taxon>
        <taxon>Ranidae</taxon>
        <taxon>Staurois</taxon>
    </lineage>
</organism>